<accession>A0AAV6U060</accession>
<dbReference type="Proteomes" id="UP000827092">
    <property type="component" value="Unassembled WGS sequence"/>
</dbReference>
<gene>
    <name evidence="2" type="ORF">JTE90_014852</name>
</gene>
<evidence type="ECO:0000313" key="3">
    <source>
        <dbReference type="Proteomes" id="UP000827092"/>
    </source>
</evidence>
<dbReference type="AlphaFoldDB" id="A0AAV6U060"/>
<keyword evidence="1" id="KW-1133">Transmembrane helix</keyword>
<protein>
    <submittedName>
        <fullName evidence="2">Uncharacterized protein</fullName>
    </submittedName>
</protein>
<dbReference type="Gene3D" id="1.10.287.770">
    <property type="entry name" value="YojJ-like"/>
    <property type="match status" value="1"/>
</dbReference>
<comment type="caution">
    <text evidence="2">The sequence shown here is derived from an EMBL/GenBank/DDBJ whole genome shotgun (WGS) entry which is preliminary data.</text>
</comment>
<feature type="transmembrane region" description="Helical" evidence="1">
    <location>
        <begin position="29"/>
        <end position="52"/>
    </location>
</feature>
<dbReference type="EMBL" id="JAFNEN010000781">
    <property type="protein sequence ID" value="KAG8177404.1"/>
    <property type="molecule type" value="Genomic_DNA"/>
</dbReference>
<sequence>MIWSEISIDYEKDDVPITYLKPKYNDVDLFIYIGGLMGCWLGMSLWTSIGILGRGISALGSTTHQYKRAKRAQRKRKNMPLVRCLQNKPKYWKPYSKVWEEEAEVEIEQMFPPHKYNVPRHQLAHPRRRCYA</sequence>
<name>A0AAV6U060_9ARAC</name>
<keyword evidence="3" id="KW-1185">Reference proteome</keyword>
<organism evidence="2 3">
    <name type="scientific">Oedothorax gibbosus</name>
    <dbReference type="NCBI Taxonomy" id="931172"/>
    <lineage>
        <taxon>Eukaryota</taxon>
        <taxon>Metazoa</taxon>
        <taxon>Ecdysozoa</taxon>
        <taxon>Arthropoda</taxon>
        <taxon>Chelicerata</taxon>
        <taxon>Arachnida</taxon>
        <taxon>Araneae</taxon>
        <taxon>Araneomorphae</taxon>
        <taxon>Entelegynae</taxon>
        <taxon>Araneoidea</taxon>
        <taxon>Linyphiidae</taxon>
        <taxon>Erigoninae</taxon>
        <taxon>Oedothorax</taxon>
    </lineage>
</organism>
<keyword evidence="1" id="KW-0812">Transmembrane</keyword>
<keyword evidence="1" id="KW-0472">Membrane</keyword>
<evidence type="ECO:0000256" key="1">
    <source>
        <dbReference type="SAM" id="Phobius"/>
    </source>
</evidence>
<evidence type="ECO:0000313" key="2">
    <source>
        <dbReference type="EMBL" id="KAG8177404.1"/>
    </source>
</evidence>
<reference evidence="2 3" key="1">
    <citation type="journal article" date="2022" name="Nat. Ecol. Evol.">
        <title>A masculinizing supergene underlies an exaggerated male reproductive morph in a spider.</title>
        <authorList>
            <person name="Hendrickx F."/>
            <person name="De Corte Z."/>
            <person name="Sonet G."/>
            <person name="Van Belleghem S.M."/>
            <person name="Kostlbacher S."/>
            <person name="Vangestel C."/>
        </authorList>
    </citation>
    <scope>NUCLEOTIDE SEQUENCE [LARGE SCALE GENOMIC DNA]</scope>
    <source>
        <strain evidence="2">W744_W776</strain>
    </source>
</reference>
<proteinExistence type="predicted"/>